<keyword evidence="12" id="KW-1185">Reference proteome</keyword>
<dbReference type="PROSITE" id="PS50221">
    <property type="entry name" value="GAIN_B"/>
    <property type="match status" value="1"/>
</dbReference>
<dbReference type="GO" id="GO:0007189">
    <property type="term" value="P:adenylate cyclase-activating G protein-coupled receptor signaling pathway"/>
    <property type="evidence" value="ECO:0007669"/>
    <property type="project" value="TreeGrafter"/>
</dbReference>
<dbReference type="Pfam" id="PF01825">
    <property type="entry name" value="GPS"/>
    <property type="match status" value="1"/>
</dbReference>
<dbReference type="Proteomes" id="UP000005408">
    <property type="component" value="Unassembled WGS sequence"/>
</dbReference>
<name>A0A8W8P5M1_MAGGI</name>
<dbReference type="InterPro" id="IPR046338">
    <property type="entry name" value="GAIN_dom_sf"/>
</dbReference>
<dbReference type="PANTHER" id="PTHR45813">
    <property type="entry name" value="IG-LIKE DOMAIN-CONTAINING PROTEIN"/>
    <property type="match status" value="1"/>
</dbReference>
<dbReference type="InterPro" id="IPR000832">
    <property type="entry name" value="GPCR_2_secretin-like"/>
</dbReference>
<dbReference type="EnsemblMetazoa" id="G9304.1">
    <property type="protein sequence ID" value="G9304.1:cds"/>
    <property type="gene ID" value="G9304"/>
</dbReference>
<dbReference type="InterPro" id="IPR051587">
    <property type="entry name" value="Adhesion_GPCR"/>
</dbReference>
<dbReference type="Gene3D" id="2.60.220.50">
    <property type="match status" value="1"/>
</dbReference>
<evidence type="ECO:0000256" key="4">
    <source>
        <dbReference type="ARBA" id="ARBA00022989"/>
    </source>
</evidence>
<sequence>MGALYLDTTVMTATFLVLTLIVAKVTSRRAPVRAVIRDIQIINMDWIKHYYFVKYLYLNIEDPKELMSCKDEQIDGILWNTTIAGKTLKQPCPSYQKGVATRLCDEHGEWEPPNFINCTNEALMNASALLERIIENETQDQIQETVNNTLRLMKNLTSTTSRISAGDLSSSLSVLEKIVTVTNATGLAIEKEVFYAVIDNILSSDNSNSWTIVSKETEKYPTFLLKNMDRFSKITLQNDNITATKFNGSNFELVINQTKTDETGIRFPEEQLNNVSQNSEEIPTFLELPKQASNDIKAINFVAVLYKTMSDILGSDSNSKEKKGKHAKMSERRFFVNSPILSLTTQADLGVLDPPLNLMFGHTVKNKSTDMHAVCVSWDFNLKKWSQEGCTVNQTYRRRTVCQCNHLTNFAILMRPYTQVTEENPFLKTMSLVGVALSIAFTFLTSLVYVLTWRFVRSDKNVMMLNICGSLILSNAMFISLVEQTANEVKSISIS</sequence>
<keyword evidence="6" id="KW-1015">Disulfide bond</keyword>
<dbReference type="Gene3D" id="1.25.40.610">
    <property type="match status" value="1"/>
</dbReference>
<evidence type="ECO:0000256" key="2">
    <source>
        <dbReference type="ARBA" id="ARBA00007343"/>
    </source>
</evidence>
<dbReference type="Gene3D" id="4.10.1240.10">
    <property type="entry name" value="GPCR, family 2, extracellular hormone receptor domain"/>
    <property type="match status" value="1"/>
</dbReference>
<proteinExistence type="inferred from homology"/>
<evidence type="ECO:0000256" key="6">
    <source>
        <dbReference type="ARBA" id="ARBA00023157"/>
    </source>
</evidence>
<dbReference type="Pfam" id="PF02793">
    <property type="entry name" value="HRM"/>
    <property type="match status" value="1"/>
</dbReference>
<evidence type="ECO:0000256" key="1">
    <source>
        <dbReference type="ARBA" id="ARBA00004141"/>
    </source>
</evidence>
<dbReference type="InterPro" id="IPR032471">
    <property type="entry name" value="AGRL2-4_GAIN_subdom_A"/>
</dbReference>
<dbReference type="Gene3D" id="1.20.1070.10">
    <property type="entry name" value="Rhodopsin 7-helix transmembrane proteins"/>
    <property type="match status" value="1"/>
</dbReference>
<comment type="similarity">
    <text evidence="2">Belongs to the G-protein coupled receptor 2 family. Adhesion G-protein coupled receptor (ADGR) subfamily.</text>
</comment>
<feature type="domain" description="GAIN-B" evidence="9">
    <location>
        <begin position="251"/>
        <end position="420"/>
    </location>
</feature>
<evidence type="ECO:0000256" key="7">
    <source>
        <dbReference type="ARBA" id="ARBA00023180"/>
    </source>
</evidence>
<evidence type="ECO:0000256" key="3">
    <source>
        <dbReference type="ARBA" id="ARBA00022692"/>
    </source>
</evidence>
<dbReference type="SMART" id="SM00008">
    <property type="entry name" value="HormR"/>
    <property type="match status" value="1"/>
</dbReference>
<keyword evidence="4 8" id="KW-1133">Transmembrane helix</keyword>
<feature type="transmembrane region" description="Helical" evidence="8">
    <location>
        <begin position="430"/>
        <end position="451"/>
    </location>
</feature>
<dbReference type="InterPro" id="IPR000203">
    <property type="entry name" value="GPS"/>
</dbReference>
<evidence type="ECO:0000256" key="5">
    <source>
        <dbReference type="ARBA" id="ARBA00023136"/>
    </source>
</evidence>
<feature type="domain" description="G-protein coupled receptors family 2 profile 1" evidence="10">
    <location>
        <begin position="69"/>
        <end position="122"/>
    </location>
</feature>
<feature type="transmembrane region" description="Helical" evidence="8">
    <location>
        <begin position="463"/>
        <end position="482"/>
    </location>
</feature>
<keyword evidence="5 8" id="KW-0472">Membrane</keyword>
<evidence type="ECO:0000259" key="9">
    <source>
        <dbReference type="PROSITE" id="PS50221"/>
    </source>
</evidence>
<dbReference type="SMART" id="SM00303">
    <property type="entry name" value="GPS"/>
    <property type="match status" value="1"/>
</dbReference>
<dbReference type="AlphaFoldDB" id="A0A8W8P5M1"/>
<keyword evidence="3 8" id="KW-0812">Transmembrane</keyword>
<reference evidence="11" key="1">
    <citation type="submission" date="2022-08" db="UniProtKB">
        <authorList>
            <consortium name="EnsemblMetazoa"/>
        </authorList>
    </citation>
    <scope>IDENTIFICATION</scope>
    <source>
        <strain evidence="11">05x7-T-G4-1.051#20</strain>
    </source>
</reference>
<dbReference type="InterPro" id="IPR057244">
    <property type="entry name" value="GAIN_B"/>
</dbReference>
<dbReference type="PROSITE" id="PS50227">
    <property type="entry name" value="G_PROTEIN_RECEP_F2_3"/>
    <property type="match status" value="1"/>
</dbReference>
<dbReference type="Pfam" id="PF00002">
    <property type="entry name" value="7tm_2"/>
    <property type="match status" value="1"/>
</dbReference>
<keyword evidence="7" id="KW-0325">Glycoprotein</keyword>
<evidence type="ECO:0000313" key="11">
    <source>
        <dbReference type="EnsemblMetazoa" id="G9304.1:cds"/>
    </source>
</evidence>
<organism evidence="11 12">
    <name type="scientific">Magallana gigas</name>
    <name type="common">Pacific oyster</name>
    <name type="synonym">Crassostrea gigas</name>
    <dbReference type="NCBI Taxonomy" id="29159"/>
    <lineage>
        <taxon>Eukaryota</taxon>
        <taxon>Metazoa</taxon>
        <taxon>Spiralia</taxon>
        <taxon>Lophotrochozoa</taxon>
        <taxon>Mollusca</taxon>
        <taxon>Bivalvia</taxon>
        <taxon>Autobranchia</taxon>
        <taxon>Pteriomorphia</taxon>
        <taxon>Ostreida</taxon>
        <taxon>Ostreoidea</taxon>
        <taxon>Ostreidae</taxon>
        <taxon>Magallana</taxon>
    </lineage>
</organism>
<dbReference type="InterPro" id="IPR001879">
    <property type="entry name" value="GPCR_2_extracellular_dom"/>
</dbReference>
<dbReference type="GO" id="GO:0016020">
    <property type="term" value="C:membrane"/>
    <property type="evidence" value="ECO:0007669"/>
    <property type="project" value="UniProtKB-SubCell"/>
</dbReference>
<comment type="subcellular location">
    <subcellularLocation>
        <location evidence="1">Membrane</location>
        <topology evidence="1">Multi-pass membrane protein</topology>
    </subcellularLocation>
</comment>
<evidence type="ECO:0000259" key="10">
    <source>
        <dbReference type="PROSITE" id="PS50227"/>
    </source>
</evidence>
<evidence type="ECO:0000313" key="12">
    <source>
        <dbReference type="Proteomes" id="UP000005408"/>
    </source>
</evidence>
<dbReference type="InterPro" id="IPR036445">
    <property type="entry name" value="GPCR_2_extracell_dom_sf"/>
</dbReference>
<dbReference type="GO" id="GO:0004930">
    <property type="term" value="F:G protein-coupled receptor activity"/>
    <property type="evidence" value="ECO:0007669"/>
    <property type="project" value="InterPro"/>
</dbReference>
<dbReference type="SUPFAM" id="SSF111418">
    <property type="entry name" value="Hormone receptor domain"/>
    <property type="match status" value="1"/>
</dbReference>
<evidence type="ECO:0000256" key="8">
    <source>
        <dbReference type="SAM" id="Phobius"/>
    </source>
</evidence>
<accession>A0A8W8P5M1</accession>
<protein>
    <submittedName>
        <fullName evidence="11">Uncharacterized protein</fullName>
    </submittedName>
</protein>
<dbReference type="PANTHER" id="PTHR45813:SF8">
    <property type="entry name" value="IG-LIKE DOMAIN-CONTAINING PROTEIN"/>
    <property type="match status" value="1"/>
</dbReference>
<dbReference type="Pfam" id="PF16489">
    <property type="entry name" value="GAIN"/>
    <property type="match status" value="1"/>
</dbReference>